<comment type="caution">
    <text evidence="1">The sequence shown here is derived from an EMBL/GenBank/DDBJ whole genome shotgun (WGS) entry which is preliminary data.</text>
</comment>
<sequence>DWDITVICGTDSIHLSILLCPVYYAGYNESLIALNGKFNIPACCGVVDLEASTPLLKFNFSISAEQMSLCDNSHE</sequence>
<evidence type="ECO:0000313" key="2">
    <source>
        <dbReference type="Proteomes" id="UP000727407"/>
    </source>
</evidence>
<accession>A0A8J4UW88</accession>
<feature type="non-terminal residue" evidence="1">
    <location>
        <position position="1"/>
    </location>
</feature>
<dbReference type="Proteomes" id="UP000727407">
    <property type="component" value="Unassembled WGS sequence"/>
</dbReference>
<reference evidence="1" key="1">
    <citation type="submission" date="2020-07" db="EMBL/GenBank/DDBJ databases">
        <title>Clarias magur genome sequencing, assembly and annotation.</title>
        <authorList>
            <person name="Kushwaha B."/>
            <person name="Kumar R."/>
            <person name="Das P."/>
            <person name="Joshi C.G."/>
            <person name="Kumar D."/>
            <person name="Nagpure N.S."/>
            <person name="Pandey M."/>
            <person name="Agarwal S."/>
            <person name="Srivastava S."/>
            <person name="Singh M."/>
            <person name="Sahoo L."/>
            <person name="Jayasankar P."/>
            <person name="Meher P.K."/>
            <person name="Koringa P.G."/>
            <person name="Iquebal M.A."/>
            <person name="Das S.P."/>
            <person name="Bit A."/>
            <person name="Patnaik S."/>
            <person name="Patel N."/>
            <person name="Shah T.M."/>
            <person name="Hinsu A."/>
            <person name="Jena J.K."/>
        </authorList>
    </citation>
    <scope>NUCLEOTIDE SEQUENCE</scope>
    <source>
        <strain evidence="1">CIFAMagur01</strain>
        <tissue evidence="1">Testis</tissue>
    </source>
</reference>
<protein>
    <submittedName>
        <fullName evidence="1">Zona pellucida-like domain-containing protein 1</fullName>
    </submittedName>
</protein>
<keyword evidence="2" id="KW-1185">Reference proteome</keyword>
<evidence type="ECO:0000313" key="1">
    <source>
        <dbReference type="EMBL" id="KAF5908182.1"/>
    </source>
</evidence>
<proteinExistence type="predicted"/>
<dbReference type="OrthoDB" id="9274484at2759"/>
<feature type="non-terminal residue" evidence="1">
    <location>
        <position position="75"/>
    </location>
</feature>
<gene>
    <name evidence="1" type="ORF">DAT39_002160</name>
</gene>
<organism evidence="1 2">
    <name type="scientific">Clarias magur</name>
    <name type="common">Asian catfish</name>
    <name type="synonym">Macropteronotus magur</name>
    <dbReference type="NCBI Taxonomy" id="1594786"/>
    <lineage>
        <taxon>Eukaryota</taxon>
        <taxon>Metazoa</taxon>
        <taxon>Chordata</taxon>
        <taxon>Craniata</taxon>
        <taxon>Vertebrata</taxon>
        <taxon>Euteleostomi</taxon>
        <taxon>Actinopterygii</taxon>
        <taxon>Neopterygii</taxon>
        <taxon>Teleostei</taxon>
        <taxon>Ostariophysi</taxon>
        <taxon>Siluriformes</taxon>
        <taxon>Clariidae</taxon>
        <taxon>Clarias</taxon>
    </lineage>
</organism>
<dbReference type="EMBL" id="QNUK01000015">
    <property type="protein sequence ID" value="KAF5908182.1"/>
    <property type="molecule type" value="Genomic_DNA"/>
</dbReference>
<name>A0A8J4UW88_CLAMG</name>
<dbReference type="AlphaFoldDB" id="A0A8J4UW88"/>